<dbReference type="EMBL" id="AAHK01001029">
    <property type="protein sequence ID" value="EAN87481.1"/>
    <property type="molecule type" value="Genomic_DNA"/>
</dbReference>
<comment type="caution">
    <text evidence="1">The sequence shown here is derived from an EMBL/GenBank/DDBJ whole genome shotgun (WGS) entry which is preliminary data.</text>
</comment>
<organism evidence="1 2">
    <name type="scientific">Trypanosoma cruzi (strain CL Brener)</name>
    <dbReference type="NCBI Taxonomy" id="353153"/>
    <lineage>
        <taxon>Eukaryota</taxon>
        <taxon>Discoba</taxon>
        <taxon>Euglenozoa</taxon>
        <taxon>Kinetoplastea</taxon>
        <taxon>Metakinetoplastina</taxon>
        <taxon>Trypanosomatida</taxon>
        <taxon>Trypanosomatidae</taxon>
        <taxon>Trypanosoma</taxon>
        <taxon>Schizotrypanum</taxon>
    </lineage>
</organism>
<evidence type="ECO:0000313" key="1">
    <source>
        <dbReference type="EMBL" id="EAN87481.1"/>
    </source>
</evidence>
<reference evidence="1 2" key="1">
    <citation type="journal article" date="2005" name="Science">
        <title>The genome sequence of Trypanosoma cruzi, etiologic agent of Chagas disease.</title>
        <authorList>
            <person name="El-Sayed N.M."/>
            <person name="Myler P.J."/>
            <person name="Bartholomeu D.C."/>
            <person name="Nilsson D."/>
            <person name="Aggarwal G."/>
            <person name="Tran A.N."/>
            <person name="Ghedin E."/>
            <person name="Worthey E.A."/>
            <person name="Delcher A.L."/>
            <person name="Blandin G."/>
            <person name="Westenberger S.J."/>
            <person name="Caler E."/>
            <person name="Cerqueira G.C."/>
            <person name="Branche C."/>
            <person name="Haas B."/>
            <person name="Anupama A."/>
            <person name="Arner E."/>
            <person name="Aslund L."/>
            <person name="Attipoe P."/>
            <person name="Bontempi E."/>
            <person name="Bringaud F."/>
            <person name="Burton P."/>
            <person name="Cadag E."/>
            <person name="Campbell D.A."/>
            <person name="Carrington M."/>
            <person name="Crabtree J."/>
            <person name="Darban H."/>
            <person name="da Silveira J.F."/>
            <person name="de Jong P."/>
            <person name="Edwards K."/>
            <person name="Englund P.T."/>
            <person name="Fazelina G."/>
            <person name="Feldblyum T."/>
            <person name="Ferella M."/>
            <person name="Frasch A.C."/>
            <person name="Gull K."/>
            <person name="Horn D."/>
            <person name="Hou L."/>
            <person name="Huang Y."/>
            <person name="Kindlund E."/>
            <person name="Klingbeil M."/>
            <person name="Kluge S."/>
            <person name="Koo H."/>
            <person name="Lacerda D."/>
            <person name="Levin M.J."/>
            <person name="Lorenzi H."/>
            <person name="Louie T."/>
            <person name="Machado C.R."/>
            <person name="McCulloch R."/>
            <person name="McKenna A."/>
            <person name="Mizuno Y."/>
            <person name="Mottram J.C."/>
            <person name="Nelson S."/>
            <person name="Ochaya S."/>
            <person name="Osoegawa K."/>
            <person name="Pai G."/>
            <person name="Parsons M."/>
            <person name="Pentony M."/>
            <person name="Pettersson U."/>
            <person name="Pop M."/>
            <person name="Ramirez J.L."/>
            <person name="Rinta J."/>
            <person name="Robertson L."/>
            <person name="Salzberg S.L."/>
            <person name="Sanchez D.O."/>
            <person name="Seyler A."/>
            <person name="Sharma R."/>
            <person name="Shetty J."/>
            <person name="Simpson A.J."/>
            <person name="Sisk E."/>
            <person name="Tammi M.T."/>
            <person name="Tarleton R."/>
            <person name="Teixeira S."/>
            <person name="Van Aken S."/>
            <person name="Vogt C."/>
            <person name="Ward P.N."/>
            <person name="Wickstead B."/>
            <person name="Wortman J."/>
            <person name="White O."/>
            <person name="Fraser C.M."/>
            <person name="Stuart K.D."/>
            <person name="Andersson B."/>
        </authorList>
    </citation>
    <scope>NUCLEOTIDE SEQUENCE [LARGE SCALE GENOMIC DNA]</scope>
    <source>
        <strain evidence="1 2">CL Brener</strain>
    </source>
</reference>
<dbReference type="AlphaFoldDB" id="Q4D4M9"/>
<dbReference type="GeneID" id="3539923"/>
<protein>
    <submittedName>
        <fullName evidence="1">Uncharacterized protein</fullName>
    </submittedName>
</protein>
<dbReference type="InParanoid" id="Q4D4M9"/>
<proteinExistence type="predicted"/>
<dbReference type="RefSeq" id="XP_809332.1">
    <property type="nucleotide sequence ID" value="XM_804239.1"/>
</dbReference>
<keyword evidence="2" id="KW-1185">Reference proteome</keyword>
<evidence type="ECO:0000313" key="2">
    <source>
        <dbReference type="Proteomes" id="UP000002296"/>
    </source>
</evidence>
<sequence length="183" mass="20450">MFVGVQEIGLTRGKTTIGVDPFPCVWLLVFRFPFLCMPCARNMPGRCSSCNAELRKRETAILCWQKIRSLRLFVPPALSFARSMDAVVTSPRGTVSALVCISRHRGCHAMELFGQKRYANGHVPLLRDRATRHGGCVRLRWRWEGDGVTGVVVSELFSVVFCALAGTDCGRMLLRATVFGYYC</sequence>
<dbReference type="PaxDb" id="353153-Q4D4M9"/>
<dbReference type="KEGG" id="tcr:504557.40"/>
<dbReference type="Proteomes" id="UP000002296">
    <property type="component" value="Unassembled WGS sequence"/>
</dbReference>
<name>Q4D4M9_TRYCC</name>
<accession>Q4D4M9</accession>
<gene>
    <name evidence="1" type="ORF">Tc00.1047053504557.40</name>
</gene>